<reference evidence="5 6" key="1">
    <citation type="submission" date="2016-08" db="EMBL/GenBank/DDBJ databases">
        <title>Whole genome shotgun sequence of Pichia membranifaciens KS47-1.</title>
        <authorList>
            <person name="Konishi M."/>
            <person name="Ishida M."/>
            <person name="Arakawa T."/>
            <person name="Kato Y."/>
            <person name="Horiuchi J."/>
        </authorList>
    </citation>
    <scope>NUCLEOTIDE SEQUENCE [LARGE SCALE GENOMIC DNA]</scope>
    <source>
        <strain evidence="5 6">KS47-1</strain>
    </source>
</reference>
<accession>A0A1Q2YF65</accession>
<organism evidence="5 6">
    <name type="scientific">Pichia membranifaciens</name>
    <dbReference type="NCBI Taxonomy" id="4926"/>
    <lineage>
        <taxon>Eukaryota</taxon>
        <taxon>Fungi</taxon>
        <taxon>Dikarya</taxon>
        <taxon>Ascomycota</taxon>
        <taxon>Saccharomycotina</taxon>
        <taxon>Pichiomycetes</taxon>
        <taxon>Pichiales</taxon>
        <taxon>Pichiaceae</taxon>
        <taxon>Pichia</taxon>
    </lineage>
</organism>
<comment type="similarity">
    <text evidence="3">Belongs to the alpha-ketoglutarate dehydrogenase component 4 family.</text>
</comment>
<evidence type="ECO:0000256" key="2">
    <source>
        <dbReference type="ARBA" id="ARBA00023128"/>
    </source>
</evidence>
<dbReference type="OrthoDB" id="2116030at2759"/>
<keyword evidence="6" id="KW-1185">Reference proteome</keyword>
<dbReference type="GO" id="GO:0005739">
    <property type="term" value="C:mitochondrion"/>
    <property type="evidence" value="ECO:0007669"/>
    <property type="project" value="UniProtKB-SubCell"/>
</dbReference>
<dbReference type="Pfam" id="PF10937">
    <property type="entry name" value="Kgd4-YMR31"/>
    <property type="match status" value="1"/>
</dbReference>
<name>A0A1Q2YF65_9ASCO</name>
<evidence type="ECO:0000256" key="1">
    <source>
        <dbReference type="ARBA" id="ARBA00004173"/>
    </source>
</evidence>
<evidence type="ECO:0000313" key="5">
    <source>
        <dbReference type="EMBL" id="GAV28135.1"/>
    </source>
</evidence>
<comment type="caution">
    <text evidence="5">The sequence shown here is derived from an EMBL/GenBank/DDBJ whole genome shotgun (WGS) entry which is preliminary data.</text>
</comment>
<gene>
    <name evidence="5" type="ORF">PMKS-001604</name>
</gene>
<dbReference type="InterPro" id="IPR020373">
    <property type="entry name" value="Kgd4/YMR-31"/>
</dbReference>
<evidence type="ECO:0000256" key="4">
    <source>
        <dbReference type="SAM" id="MobiDB-lite"/>
    </source>
</evidence>
<keyword evidence="2" id="KW-0496">Mitochondrion</keyword>
<proteinExistence type="inferred from homology"/>
<dbReference type="AlphaFoldDB" id="A0A1Q2YF65"/>
<comment type="subcellular location">
    <subcellularLocation>
        <location evidence="1">Mitochondrion</location>
    </subcellularLocation>
</comment>
<evidence type="ECO:0000256" key="3">
    <source>
        <dbReference type="ARBA" id="ARBA00043970"/>
    </source>
</evidence>
<dbReference type="GO" id="GO:0006103">
    <property type="term" value="P:2-oxoglutarate metabolic process"/>
    <property type="evidence" value="ECO:0007669"/>
    <property type="project" value="InterPro"/>
</dbReference>
<dbReference type="Proteomes" id="UP000186136">
    <property type="component" value="Unassembled WGS sequence"/>
</dbReference>
<protein>
    <submittedName>
        <fullName evidence="5">Uncharacterized protein</fullName>
    </submittedName>
</protein>
<dbReference type="EMBL" id="BDGI01000057">
    <property type="protein sequence ID" value="GAV28135.1"/>
    <property type="molecule type" value="Genomic_DNA"/>
</dbReference>
<evidence type="ECO:0000313" key="6">
    <source>
        <dbReference type="Proteomes" id="UP000186136"/>
    </source>
</evidence>
<feature type="region of interest" description="Disordered" evidence="4">
    <location>
        <begin position="30"/>
        <end position="50"/>
    </location>
</feature>
<sequence length="84" mass="8980">MRTTLRVLQRVPLIKFVGVHTPATIHPCAPAGLRPGSASSSAPSSGPAVAFQSRNNLSKRFRYVPLDEIEIEDVLTGGADVLIK</sequence>